<feature type="non-terminal residue" evidence="2">
    <location>
        <position position="1"/>
    </location>
</feature>
<accession>A0ABQ4YIU0</accession>
<protein>
    <submittedName>
        <fullName evidence="2">Uncharacterized protein</fullName>
    </submittedName>
</protein>
<gene>
    <name evidence="2" type="ORF">Tco_0727630</name>
</gene>
<feature type="region of interest" description="Disordered" evidence="1">
    <location>
        <begin position="136"/>
        <end position="160"/>
    </location>
</feature>
<organism evidence="2 3">
    <name type="scientific">Tanacetum coccineum</name>
    <dbReference type="NCBI Taxonomy" id="301880"/>
    <lineage>
        <taxon>Eukaryota</taxon>
        <taxon>Viridiplantae</taxon>
        <taxon>Streptophyta</taxon>
        <taxon>Embryophyta</taxon>
        <taxon>Tracheophyta</taxon>
        <taxon>Spermatophyta</taxon>
        <taxon>Magnoliopsida</taxon>
        <taxon>eudicotyledons</taxon>
        <taxon>Gunneridae</taxon>
        <taxon>Pentapetalae</taxon>
        <taxon>asterids</taxon>
        <taxon>campanulids</taxon>
        <taxon>Asterales</taxon>
        <taxon>Asteraceae</taxon>
        <taxon>Asteroideae</taxon>
        <taxon>Anthemideae</taxon>
        <taxon>Anthemidinae</taxon>
        <taxon>Tanacetum</taxon>
    </lineage>
</organism>
<evidence type="ECO:0000313" key="3">
    <source>
        <dbReference type="Proteomes" id="UP001151760"/>
    </source>
</evidence>
<comment type="caution">
    <text evidence="2">The sequence shown here is derived from an EMBL/GenBank/DDBJ whole genome shotgun (WGS) entry which is preliminary data.</text>
</comment>
<proteinExistence type="predicted"/>
<reference evidence="2" key="1">
    <citation type="journal article" date="2022" name="Int. J. Mol. Sci.">
        <title>Draft Genome of Tanacetum Coccineum: Genomic Comparison of Closely Related Tanacetum-Family Plants.</title>
        <authorList>
            <person name="Yamashiro T."/>
            <person name="Shiraishi A."/>
            <person name="Nakayama K."/>
            <person name="Satake H."/>
        </authorList>
    </citation>
    <scope>NUCLEOTIDE SEQUENCE</scope>
</reference>
<dbReference type="Proteomes" id="UP001151760">
    <property type="component" value="Unassembled WGS sequence"/>
</dbReference>
<evidence type="ECO:0000313" key="2">
    <source>
        <dbReference type="EMBL" id="GJS77749.1"/>
    </source>
</evidence>
<sequence length="160" mass="18226">IQTEHAFVLKSFLPFIWLYLFSKSGKDVPNHLKTRLSSGTSFCRRSEEAEAKAEVAEERKKTILLMNTYPRQLSSIDEFKPTSIDKASTLQHLLNLILADFYTHPPCTPCSANAVNSKEQQLGLCAIQKIDPRWTKGASNRQHSDDNRSYLEQPDYVVHS</sequence>
<reference evidence="2" key="2">
    <citation type="submission" date="2022-01" db="EMBL/GenBank/DDBJ databases">
        <authorList>
            <person name="Yamashiro T."/>
            <person name="Shiraishi A."/>
            <person name="Satake H."/>
            <person name="Nakayama K."/>
        </authorList>
    </citation>
    <scope>NUCLEOTIDE SEQUENCE</scope>
</reference>
<name>A0ABQ4YIU0_9ASTR</name>
<dbReference type="EMBL" id="BQNB010010471">
    <property type="protein sequence ID" value="GJS77749.1"/>
    <property type="molecule type" value="Genomic_DNA"/>
</dbReference>
<evidence type="ECO:0000256" key="1">
    <source>
        <dbReference type="SAM" id="MobiDB-lite"/>
    </source>
</evidence>
<keyword evidence="3" id="KW-1185">Reference proteome</keyword>